<dbReference type="PRINTS" id="PR00702">
    <property type="entry name" value="ACRIFLAVINRP"/>
</dbReference>
<dbReference type="EMBL" id="CAFBMB010000049">
    <property type="protein sequence ID" value="CAB4898310.1"/>
    <property type="molecule type" value="Genomic_DNA"/>
</dbReference>
<feature type="transmembrane region" description="Helical" evidence="2">
    <location>
        <begin position="166"/>
        <end position="191"/>
    </location>
</feature>
<evidence type="ECO:0000256" key="2">
    <source>
        <dbReference type="SAM" id="Phobius"/>
    </source>
</evidence>
<evidence type="ECO:0000256" key="1">
    <source>
        <dbReference type="SAM" id="MobiDB-lite"/>
    </source>
</evidence>
<keyword evidence="2" id="KW-1133">Transmembrane helix</keyword>
<accession>A0A6J7G0G3</accession>
<dbReference type="PANTHER" id="PTHR32063">
    <property type="match status" value="1"/>
</dbReference>
<keyword evidence="2" id="KW-0812">Transmembrane</keyword>
<dbReference type="GO" id="GO:0005886">
    <property type="term" value="C:plasma membrane"/>
    <property type="evidence" value="ECO:0007669"/>
    <property type="project" value="TreeGrafter"/>
</dbReference>
<dbReference type="AlphaFoldDB" id="A0A6J7G0G3"/>
<sequence length="323" mass="33131">MATVEIDGSLLNVYIAYDAPPATLAELQALEIPTARGPVRLDTLATVGLADGPTTVTTVKGQRSATVTVTPNSADLGTASVAVTQALAKIDLPAGAAATVGGATSDQQTAFSQLGLALLAAILVVYVIMVATFRSLLQPLLLLVSIPFAATGAIALQVVTGVPLGVASLIGVLMLVGIVVTNAIVLIDLVNQYRRKGLAVREALIEGAGRRLRPILMTALATVFALVPLALGLTGSGGFISQPLAIVVIGGLLSSTVLTLVVLPVLYNLVEGGRERRRAKRDTKRATKGAAPRTVDKPSERRSARASKAVVTDTPAVPAPMAD</sequence>
<feature type="transmembrane region" description="Helical" evidence="2">
    <location>
        <begin position="114"/>
        <end position="133"/>
    </location>
</feature>
<feature type="compositionally biased region" description="Basic and acidic residues" evidence="1">
    <location>
        <begin position="294"/>
        <end position="303"/>
    </location>
</feature>
<proteinExistence type="predicted"/>
<feature type="region of interest" description="Disordered" evidence="1">
    <location>
        <begin position="277"/>
        <end position="323"/>
    </location>
</feature>
<protein>
    <submittedName>
        <fullName evidence="3">Unannotated protein</fullName>
    </submittedName>
</protein>
<dbReference type="Pfam" id="PF00873">
    <property type="entry name" value="ACR_tran"/>
    <property type="match status" value="1"/>
</dbReference>
<dbReference type="Gene3D" id="1.20.1640.10">
    <property type="entry name" value="Multidrug efflux transporter AcrB transmembrane domain"/>
    <property type="match status" value="1"/>
</dbReference>
<feature type="transmembrane region" description="Helical" evidence="2">
    <location>
        <begin position="212"/>
        <end position="233"/>
    </location>
</feature>
<feature type="transmembrane region" description="Helical" evidence="2">
    <location>
        <begin position="245"/>
        <end position="270"/>
    </location>
</feature>
<dbReference type="GO" id="GO:0042910">
    <property type="term" value="F:xenobiotic transmembrane transporter activity"/>
    <property type="evidence" value="ECO:0007669"/>
    <property type="project" value="TreeGrafter"/>
</dbReference>
<feature type="transmembrane region" description="Helical" evidence="2">
    <location>
        <begin position="140"/>
        <end position="160"/>
    </location>
</feature>
<dbReference type="PANTHER" id="PTHR32063:SF0">
    <property type="entry name" value="SWARMING MOTILITY PROTEIN SWRC"/>
    <property type="match status" value="1"/>
</dbReference>
<dbReference type="SUPFAM" id="SSF82866">
    <property type="entry name" value="Multidrug efflux transporter AcrB transmembrane domain"/>
    <property type="match status" value="1"/>
</dbReference>
<gene>
    <name evidence="3" type="ORF">UFOPK3516_00802</name>
</gene>
<organism evidence="3">
    <name type="scientific">freshwater metagenome</name>
    <dbReference type="NCBI Taxonomy" id="449393"/>
    <lineage>
        <taxon>unclassified sequences</taxon>
        <taxon>metagenomes</taxon>
        <taxon>ecological metagenomes</taxon>
    </lineage>
</organism>
<reference evidence="3" key="1">
    <citation type="submission" date="2020-05" db="EMBL/GenBank/DDBJ databases">
        <authorList>
            <person name="Chiriac C."/>
            <person name="Salcher M."/>
            <person name="Ghai R."/>
            <person name="Kavagutti S V."/>
        </authorList>
    </citation>
    <scope>NUCLEOTIDE SEQUENCE</scope>
</reference>
<dbReference type="InterPro" id="IPR001036">
    <property type="entry name" value="Acrflvin-R"/>
</dbReference>
<name>A0A6J7G0G3_9ZZZZ</name>
<keyword evidence="2" id="KW-0472">Membrane</keyword>
<evidence type="ECO:0000313" key="3">
    <source>
        <dbReference type="EMBL" id="CAB4898310.1"/>
    </source>
</evidence>
<feature type="compositionally biased region" description="Basic residues" evidence="1">
    <location>
        <begin position="277"/>
        <end position="287"/>
    </location>
</feature>